<accession>A0A4W5KP96</accession>
<dbReference type="PANTHER" id="PTHR33332">
    <property type="entry name" value="REVERSE TRANSCRIPTASE DOMAIN-CONTAINING PROTEIN"/>
    <property type="match status" value="1"/>
</dbReference>
<protein>
    <recommendedName>
        <fullName evidence="1">Reverse transcriptase domain-containing protein</fullName>
    </recommendedName>
</protein>
<dbReference type="CDD" id="cd01650">
    <property type="entry name" value="RT_nLTR_like"/>
    <property type="match status" value="1"/>
</dbReference>
<dbReference type="Pfam" id="PF00078">
    <property type="entry name" value="RVT_1"/>
    <property type="match status" value="1"/>
</dbReference>
<reference evidence="2" key="3">
    <citation type="submission" date="2025-09" db="UniProtKB">
        <authorList>
            <consortium name="Ensembl"/>
        </authorList>
    </citation>
    <scope>IDENTIFICATION</scope>
</reference>
<reference evidence="2" key="2">
    <citation type="submission" date="2025-08" db="UniProtKB">
        <authorList>
            <consortium name="Ensembl"/>
        </authorList>
    </citation>
    <scope>IDENTIFICATION</scope>
</reference>
<dbReference type="Proteomes" id="UP000314982">
    <property type="component" value="Unassembled WGS sequence"/>
</dbReference>
<dbReference type="GeneTree" id="ENSGT01120000271879"/>
<dbReference type="PROSITE" id="PS50878">
    <property type="entry name" value="RT_POL"/>
    <property type="match status" value="1"/>
</dbReference>
<dbReference type="InterPro" id="IPR043502">
    <property type="entry name" value="DNA/RNA_pol_sf"/>
</dbReference>
<organism evidence="2 3">
    <name type="scientific">Hucho hucho</name>
    <name type="common">huchen</name>
    <dbReference type="NCBI Taxonomy" id="62062"/>
    <lineage>
        <taxon>Eukaryota</taxon>
        <taxon>Metazoa</taxon>
        <taxon>Chordata</taxon>
        <taxon>Craniata</taxon>
        <taxon>Vertebrata</taxon>
        <taxon>Euteleostomi</taxon>
        <taxon>Actinopterygii</taxon>
        <taxon>Neopterygii</taxon>
        <taxon>Teleostei</taxon>
        <taxon>Protacanthopterygii</taxon>
        <taxon>Salmoniformes</taxon>
        <taxon>Salmonidae</taxon>
        <taxon>Salmoninae</taxon>
        <taxon>Hucho</taxon>
    </lineage>
</organism>
<dbReference type="InterPro" id="IPR000477">
    <property type="entry name" value="RT_dom"/>
</dbReference>
<dbReference type="STRING" id="62062.ENSHHUP00000013254"/>
<evidence type="ECO:0000313" key="3">
    <source>
        <dbReference type="Proteomes" id="UP000314982"/>
    </source>
</evidence>
<keyword evidence="3" id="KW-1185">Reference proteome</keyword>
<dbReference type="SUPFAM" id="SSF56672">
    <property type="entry name" value="DNA/RNA polymerases"/>
    <property type="match status" value="1"/>
</dbReference>
<evidence type="ECO:0000313" key="2">
    <source>
        <dbReference type="Ensembl" id="ENSHHUP00000013254.1"/>
    </source>
</evidence>
<dbReference type="AlphaFoldDB" id="A0A4W5KP96"/>
<name>A0A4W5KP96_9TELE</name>
<reference evidence="3" key="1">
    <citation type="submission" date="2018-06" db="EMBL/GenBank/DDBJ databases">
        <title>Genome assembly of Danube salmon.</title>
        <authorList>
            <person name="Macqueen D.J."/>
            <person name="Gundappa M.K."/>
        </authorList>
    </citation>
    <scope>NUCLEOTIDE SEQUENCE [LARGE SCALE GENOMIC DNA]</scope>
</reference>
<sequence length="433" mass="48917">MDSKMPKSLKEHLAYPITQIVNQSVLEGIFPTIWKTAIVTPIFKSKDPLNIFNYRPISILPVVSKVAEKCVSEQLVSFFNNNPFTLHPMQFGFRAHHSAETANCFFLETVRAMVDKGGGVGAVFLDLRKAFDTVNHQVLIAKLSTFNFSPSAIKWIESYLTGRTQYVSVNNHRSLVLNLRTGVPQGSILGPLLFSLYINDLPSVCPDINTLMYADDTVIYVHAKTKHLAAAKLTTAMDQITNWLNRSCLQLNVDKTVGMFFTKRQCNIVSNITISGQNISIVPQVKYLGVIIDSNLSFKAHIKKVCNRVKFSLANFRYIRNALTFNAAKLFMDAMIVSHLTYCLTSWGQTNSLSLKPLATLYKKTLKALDQKPNSLHHCIILNNHKLLSWEDVIKYKNICLVYKILHNTAPAPFNSFIIQRNNSRQITRSTTR</sequence>
<proteinExistence type="predicted"/>
<feature type="domain" description="Reverse transcriptase" evidence="1">
    <location>
        <begin position="23"/>
        <end position="292"/>
    </location>
</feature>
<evidence type="ECO:0000259" key="1">
    <source>
        <dbReference type="PROSITE" id="PS50878"/>
    </source>
</evidence>
<dbReference type="Ensembl" id="ENSHHUT00000013684.1">
    <property type="protein sequence ID" value="ENSHHUP00000013254.1"/>
    <property type="gene ID" value="ENSHHUG00000008146.1"/>
</dbReference>